<evidence type="ECO:0000256" key="4">
    <source>
        <dbReference type="ARBA" id="ARBA00022889"/>
    </source>
</evidence>
<keyword evidence="8" id="KW-1185">Reference proteome</keyword>
<dbReference type="Ensembl" id="ENSSFOT00015004881.2">
    <property type="protein sequence ID" value="ENSSFOP00015004805.2"/>
    <property type="gene ID" value="ENSSFOG00015003116.2"/>
</dbReference>
<sequence>MSLGTLITGVPSAAINSISSSELLAASKSQQFITNIIQAPEIVQQTFVSKIISLNQDPNTVIDNVPAQLAVEIPRVLLSFSKESVQVDTINNKTWSQEQAVVFFENVARVAEDPEILSPSVLQGFTCSGVRNFNVSKVKNIIRAFRPRQGRPTVPLTEMQSTCMYNYIRDENLQDFTNYPSDMLLYYNYENIEKINCKSYFNATGAANFGILSKILNKEASLLYNAISCLGISGTNLTRDQVEILGNMVCTLNASFIENSDPVILENLKHCSGFSEGQVTAMENLLFTGTTLYGNVSTWSLQTLKNLEILPLYLTARFWEQFSALVKKQFLSFFLPQLREKGTELQKLRSLFQQYNSIRSKLRWRSGLDHRCTTGNITCSTIVDQAFPFGYSLSQFDLCLDANIVKNNQEVLISKVVDVSFQGVILNKLKEAYPSGLADEQVQQLRSVSRVASLDDINKWNITKIDTLFSLMISTDGEWESAKSKVIIMKYLGTAGNSLGTPELNCIGGVNLCSLDVSVIRTISSSSLSNAKPLDISNCSTEQKKELYQKANESFSQARTDVGVYYQFISPYLGEASQLHSCHYVDLC</sequence>
<reference evidence="7" key="3">
    <citation type="submission" date="2025-09" db="UniProtKB">
        <authorList>
            <consortium name="Ensembl"/>
        </authorList>
    </citation>
    <scope>IDENTIFICATION</scope>
</reference>
<dbReference type="PANTHER" id="PTHR23412">
    <property type="entry name" value="STEREOCILIN RELATED"/>
    <property type="match status" value="1"/>
</dbReference>
<dbReference type="GeneTree" id="ENSGT00950000182957"/>
<reference evidence="7" key="2">
    <citation type="submission" date="2025-08" db="UniProtKB">
        <authorList>
            <consortium name="Ensembl"/>
        </authorList>
    </citation>
    <scope>IDENTIFICATION</scope>
</reference>
<accession>A0A8C9UY59</accession>
<evidence type="ECO:0000313" key="7">
    <source>
        <dbReference type="Ensembl" id="ENSSFOP00015004805.2"/>
    </source>
</evidence>
<comment type="subcellular location">
    <subcellularLocation>
        <location evidence="1">Membrane</location>
    </subcellularLocation>
</comment>
<keyword evidence="4" id="KW-0130">Cell adhesion</keyword>
<protein>
    <recommendedName>
        <fullName evidence="9">Mesothelin-like protein-like</fullName>
    </recommendedName>
</protein>
<dbReference type="InterPro" id="IPR026664">
    <property type="entry name" value="Stereocilin-rel"/>
</dbReference>
<evidence type="ECO:0000256" key="5">
    <source>
        <dbReference type="ARBA" id="ARBA00023136"/>
    </source>
</evidence>
<evidence type="ECO:0000256" key="2">
    <source>
        <dbReference type="ARBA" id="ARBA00011016"/>
    </source>
</evidence>
<dbReference type="GO" id="GO:0016020">
    <property type="term" value="C:membrane"/>
    <property type="evidence" value="ECO:0007669"/>
    <property type="project" value="UniProtKB-SubCell"/>
</dbReference>
<evidence type="ECO:0000256" key="6">
    <source>
        <dbReference type="ARBA" id="ARBA00023180"/>
    </source>
</evidence>
<evidence type="ECO:0000256" key="1">
    <source>
        <dbReference type="ARBA" id="ARBA00004370"/>
    </source>
</evidence>
<organism evidence="7 8">
    <name type="scientific">Scleropages formosus</name>
    <name type="common">Asian bonytongue</name>
    <name type="synonym">Osteoglossum formosum</name>
    <dbReference type="NCBI Taxonomy" id="113540"/>
    <lineage>
        <taxon>Eukaryota</taxon>
        <taxon>Metazoa</taxon>
        <taxon>Chordata</taxon>
        <taxon>Craniata</taxon>
        <taxon>Vertebrata</taxon>
        <taxon>Euteleostomi</taxon>
        <taxon>Actinopterygii</taxon>
        <taxon>Neopterygii</taxon>
        <taxon>Teleostei</taxon>
        <taxon>Osteoglossocephala</taxon>
        <taxon>Osteoglossomorpha</taxon>
        <taxon>Osteoglossiformes</taxon>
        <taxon>Osteoglossidae</taxon>
        <taxon>Scleropages</taxon>
    </lineage>
</organism>
<keyword evidence="3" id="KW-0732">Signal</keyword>
<reference evidence="7 8" key="1">
    <citation type="submission" date="2019-04" db="EMBL/GenBank/DDBJ databases">
        <authorList>
            <consortium name="Wellcome Sanger Institute Data Sharing"/>
        </authorList>
    </citation>
    <scope>NUCLEOTIDE SEQUENCE [LARGE SCALE GENOMIC DNA]</scope>
</reference>
<dbReference type="InterPro" id="IPR010335">
    <property type="entry name" value="Mesothelin"/>
</dbReference>
<keyword evidence="5" id="KW-0472">Membrane</keyword>
<name>A0A8C9UY59_SCLFO</name>
<dbReference type="GO" id="GO:0009986">
    <property type="term" value="C:cell surface"/>
    <property type="evidence" value="ECO:0007669"/>
    <property type="project" value="TreeGrafter"/>
</dbReference>
<evidence type="ECO:0008006" key="9">
    <source>
        <dbReference type="Google" id="ProtNLM"/>
    </source>
</evidence>
<keyword evidence="6" id="KW-0325">Glycoprotein</keyword>
<dbReference type="OrthoDB" id="9329195at2759"/>
<dbReference type="PANTHER" id="PTHR23412:SF6">
    <property type="entry name" value="MESOTHELIN"/>
    <property type="match status" value="1"/>
</dbReference>
<evidence type="ECO:0000256" key="3">
    <source>
        <dbReference type="ARBA" id="ARBA00022729"/>
    </source>
</evidence>
<dbReference type="GO" id="GO:0007160">
    <property type="term" value="P:cell-matrix adhesion"/>
    <property type="evidence" value="ECO:0007669"/>
    <property type="project" value="TreeGrafter"/>
</dbReference>
<evidence type="ECO:0000313" key="8">
    <source>
        <dbReference type="Proteomes" id="UP000694397"/>
    </source>
</evidence>
<comment type="similarity">
    <text evidence="2">Belongs to the mesothelin family.</text>
</comment>
<dbReference type="Proteomes" id="UP000694397">
    <property type="component" value="Chromosome 20"/>
</dbReference>
<dbReference type="Pfam" id="PF06060">
    <property type="entry name" value="Mesothelin"/>
    <property type="match status" value="1"/>
</dbReference>
<dbReference type="AlphaFoldDB" id="A0A8C9UY59"/>
<proteinExistence type="inferred from homology"/>